<dbReference type="EMBL" id="CP084930">
    <property type="protein sequence ID" value="USI74483.1"/>
    <property type="molecule type" value="Genomic_DNA"/>
</dbReference>
<protein>
    <submittedName>
        <fullName evidence="4">Hpt domain-containing protein</fullName>
    </submittedName>
</protein>
<accession>A0ABY4XC53</accession>
<dbReference type="InterPro" id="IPR036641">
    <property type="entry name" value="HPT_dom_sf"/>
</dbReference>
<name>A0ABY4XC53_9SPHN</name>
<keyword evidence="2" id="KW-0597">Phosphoprotein</keyword>
<gene>
    <name evidence="4" type="ORF">LHA26_04020</name>
</gene>
<proteinExistence type="predicted"/>
<feature type="domain" description="HPt" evidence="3">
    <location>
        <begin position="19"/>
        <end position="114"/>
    </location>
</feature>
<dbReference type="InterPro" id="IPR008207">
    <property type="entry name" value="Sig_transdc_His_kin_Hpt_dom"/>
</dbReference>
<evidence type="ECO:0000256" key="2">
    <source>
        <dbReference type="PROSITE-ProRule" id="PRU00110"/>
    </source>
</evidence>
<dbReference type="SUPFAM" id="SSF47226">
    <property type="entry name" value="Histidine-containing phosphotransfer domain, HPT domain"/>
    <property type="match status" value="1"/>
</dbReference>
<organism evidence="4 5">
    <name type="scientific">Sphingomonas morindae</name>
    <dbReference type="NCBI Taxonomy" id="1541170"/>
    <lineage>
        <taxon>Bacteria</taxon>
        <taxon>Pseudomonadati</taxon>
        <taxon>Pseudomonadota</taxon>
        <taxon>Alphaproteobacteria</taxon>
        <taxon>Sphingomonadales</taxon>
        <taxon>Sphingomonadaceae</taxon>
        <taxon>Sphingomonas</taxon>
    </lineage>
</organism>
<keyword evidence="5" id="KW-1185">Reference proteome</keyword>
<sequence length="143" mass="15607">MAAGELVDWAVFARARAELGTAFVRILGYFREDGTKAVGAIEQAMRLRSAAALVLPAHTLKGEARQFGALPLAALAEDIEMTARHCVEMRTAPDELIQRVIDLRPRFEATLALFDRELGQMAERRAPSGFGRRPGAGFGVAQR</sequence>
<dbReference type="Proteomes" id="UP001056937">
    <property type="component" value="Chromosome 1"/>
</dbReference>
<feature type="modified residue" description="Phosphohistidine" evidence="2">
    <location>
        <position position="58"/>
    </location>
</feature>
<dbReference type="RefSeq" id="WP_252168286.1">
    <property type="nucleotide sequence ID" value="NZ_CP084930.1"/>
</dbReference>
<evidence type="ECO:0000313" key="5">
    <source>
        <dbReference type="Proteomes" id="UP001056937"/>
    </source>
</evidence>
<evidence type="ECO:0000256" key="1">
    <source>
        <dbReference type="ARBA" id="ARBA00023012"/>
    </source>
</evidence>
<reference evidence="4" key="1">
    <citation type="journal article" date="2022" name="Toxins">
        <title>Genomic Analysis of Sphingopyxis sp. USTB-05 for Biodegrading Cyanobacterial Hepatotoxins.</title>
        <authorList>
            <person name="Liu C."/>
            <person name="Xu Q."/>
            <person name="Zhao Z."/>
            <person name="Zhang H."/>
            <person name="Liu X."/>
            <person name="Yin C."/>
            <person name="Liu Y."/>
            <person name="Yan H."/>
        </authorList>
    </citation>
    <scope>NUCLEOTIDE SEQUENCE</scope>
    <source>
        <strain evidence="4">NBD5</strain>
    </source>
</reference>
<dbReference type="PROSITE" id="PS50894">
    <property type="entry name" value="HPT"/>
    <property type="match status" value="1"/>
</dbReference>
<keyword evidence="1" id="KW-0902">Two-component regulatory system</keyword>
<dbReference type="Pfam" id="PF01627">
    <property type="entry name" value="Hpt"/>
    <property type="match status" value="1"/>
</dbReference>
<evidence type="ECO:0000313" key="4">
    <source>
        <dbReference type="EMBL" id="USI74483.1"/>
    </source>
</evidence>
<evidence type="ECO:0000259" key="3">
    <source>
        <dbReference type="PROSITE" id="PS50894"/>
    </source>
</evidence>
<dbReference type="Gene3D" id="1.20.120.160">
    <property type="entry name" value="HPT domain"/>
    <property type="match status" value="1"/>
</dbReference>